<reference evidence="1" key="1">
    <citation type="submission" date="2023-07" db="EMBL/GenBank/DDBJ databases">
        <title>The genome sequence of Rhodocytophaga aerolata KACC 12507.</title>
        <authorList>
            <person name="Zhang X."/>
        </authorList>
    </citation>
    <scope>NUCLEOTIDE SEQUENCE</scope>
    <source>
        <strain evidence="1">KACC 12507</strain>
    </source>
</reference>
<protein>
    <submittedName>
        <fullName evidence="1">Uncharacterized protein</fullName>
    </submittedName>
</protein>
<comment type="caution">
    <text evidence="1">The sequence shown here is derived from an EMBL/GenBank/DDBJ whole genome shotgun (WGS) entry which is preliminary data.</text>
</comment>
<evidence type="ECO:0000313" key="2">
    <source>
        <dbReference type="Proteomes" id="UP001168528"/>
    </source>
</evidence>
<sequence>MMTKKRSIFLILALITLGIYGLNIYRVRNTPLDCKVETIYLDNMNDLASEKSIKFETKGSITGIEIWADGEIHGTGILTIGYNDSTAYRAIKLDSGRVDIKHKSDWYSDICYISFTPTSKTKGQIEISCNFIGD</sequence>
<dbReference type="Proteomes" id="UP001168528">
    <property type="component" value="Unassembled WGS sequence"/>
</dbReference>
<dbReference type="EMBL" id="JAUKPO010000001">
    <property type="protein sequence ID" value="MDO1445449.1"/>
    <property type="molecule type" value="Genomic_DNA"/>
</dbReference>
<proteinExistence type="predicted"/>
<name>A0ABT8R242_9BACT</name>
<dbReference type="RefSeq" id="WP_302036236.1">
    <property type="nucleotide sequence ID" value="NZ_JAUKPO010000001.1"/>
</dbReference>
<organism evidence="1 2">
    <name type="scientific">Rhodocytophaga aerolata</name>
    <dbReference type="NCBI Taxonomy" id="455078"/>
    <lineage>
        <taxon>Bacteria</taxon>
        <taxon>Pseudomonadati</taxon>
        <taxon>Bacteroidota</taxon>
        <taxon>Cytophagia</taxon>
        <taxon>Cytophagales</taxon>
        <taxon>Rhodocytophagaceae</taxon>
        <taxon>Rhodocytophaga</taxon>
    </lineage>
</organism>
<evidence type="ECO:0000313" key="1">
    <source>
        <dbReference type="EMBL" id="MDO1445449.1"/>
    </source>
</evidence>
<keyword evidence="2" id="KW-1185">Reference proteome</keyword>
<accession>A0ABT8R242</accession>
<gene>
    <name evidence="1" type="ORF">Q0590_04260</name>
</gene>